<proteinExistence type="predicted"/>
<accession>A0A0P1ASY0</accession>
<name>A0A0P1ASY0_PLAHL</name>
<dbReference type="GeneID" id="36396591"/>
<dbReference type="EMBL" id="CCYD01001551">
    <property type="protein sequence ID" value="CEG45224.1"/>
    <property type="molecule type" value="Genomic_DNA"/>
</dbReference>
<evidence type="ECO:0000313" key="1">
    <source>
        <dbReference type="EMBL" id="CEG45224.1"/>
    </source>
</evidence>
<sequence>MKVSFGYAGLIFFVKPNWLNAQAYSRVSCTFKVRSPKCDKTRLQGDHSLLQMSTSSVHGAQTTESCRDCGFEWPESMELYAESQCSP</sequence>
<dbReference type="RefSeq" id="XP_024581593.1">
    <property type="nucleotide sequence ID" value="XM_024715945.1"/>
</dbReference>
<evidence type="ECO:0000313" key="2">
    <source>
        <dbReference type="Proteomes" id="UP000054928"/>
    </source>
</evidence>
<keyword evidence="2" id="KW-1185">Reference proteome</keyword>
<dbReference type="AlphaFoldDB" id="A0A0P1ASY0"/>
<organism evidence="1 2">
    <name type="scientific">Plasmopara halstedii</name>
    <name type="common">Downy mildew of sunflower</name>
    <dbReference type="NCBI Taxonomy" id="4781"/>
    <lineage>
        <taxon>Eukaryota</taxon>
        <taxon>Sar</taxon>
        <taxon>Stramenopiles</taxon>
        <taxon>Oomycota</taxon>
        <taxon>Peronosporomycetes</taxon>
        <taxon>Peronosporales</taxon>
        <taxon>Peronosporaceae</taxon>
        <taxon>Plasmopara</taxon>
    </lineage>
</organism>
<protein>
    <submittedName>
        <fullName evidence="1">Uncharacterized protein</fullName>
    </submittedName>
</protein>
<reference evidence="2" key="1">
    <citation type="submission" date="2014-09" db="EMBL/GenBank/DDBJ databases">
        <authorList>
            <person name="Sharma Rahul"/>
            <person name="Thines Marco"/>
        </authorList>
    </citation>
    <scope>NUCLEOTIDE SEQUENCE [LARGE SCALE GENOMIC DNA]</scope>
</reference>
<dbReference type="Proteomes" id="UP000054928">
    <property type="component" value="Unassembled WGS sequence"/>
</dbReference>